<protein>
    <recommendedName>
        <fullName evidence="5">LPXTG-motif cell wall anchor domain-containing protein</fullName>
    </recommendedName>
</protein>
<organism evidence="3 4">
    <name type="scientific">Lutibacter oricola</name>
    <dbReference type="NCBI Taxonomy" id="762486"/>
    <lineage>
        <taxon>Bacteria</taxon>
        <taxon>Pseudomonadati</taxon>
        <taxon>Bacteroidota</taxon>
        <taxon>Flavobacteriia</taxon>
        <taxon>Flavobacteriales</taxon>
        <taxon>Flavobacteriaceae</taxon>
        <taxon>Lutibacter</taxon>
    </lineage>
</organism>
<keyword evidence="4" id="KW-1185">Reference proteome</keyword>
<evidence type="ECO:0000313" key="3">
    <source>
        <dbReference type="EMBL" id="SDX70499.1"/>
    </source>
</evidence>
<dbReference type="Proteomes" id="UP000199595">
    <property type="component" value="Unassembled WGS sequence"/>
</dbReference>
<dbReference type="InterPro" id="IPR058207">
    <property type="entry name" value="PID_CTERM"/>
</dbReference>
<feature type="chain" id="PRO_5011513084" description="LPXTG-motif cell wall anchor domain-containing protein" evidence="2">
    <location>
        <begin position="25"/>
        <end position="70"/>
    </location>
</feature>
<evidence type="ECO:0000313" key="4">
    <source>
        <dbReference type="Proteomes" id="UP000199595"/>
    </source>
</evidence>
<dbReference type="NCBIfam" id="NF046080">
    <property type="entry name" value="PID_CTERM"/>
    <property type="match status" value="1"/>
</dbReference>
<feature type="transmembrane region" description="Helical" evidence="1">
    <location>
        <begin position="44"/>
        <end position="64"/>
    </location>
</feature>
<sequence>MKKKINILLLSFSLLCFAKGYSQATPPQPPIGGKPSGPANPGNILPVDGGLTYLIISGIVYGVYELRKKK</sequence>
<keyword evidence="2" id="KW-0732">Signal</keyword>
<reference evidence="4" key="1">
    <citation type="submission" date="2016-10" db="EMBL/GenBank/DDBJ databases">
        <authorList>
            <person name="Varghese N."/>
            <person name="Submissions S."/>
        </authorList>
    </citation>
    <scope>NUCLEOTIDE SEQUENCE [LARGE SCALE GENOMIC DNA]</scope>
    <source>
        <strain evidence="4">DSM 24956</strain>
    </source>
</reference>
<evidence type="ECO:0000256" key="1">
    <source>
        <dbReference type="SAM" id="Phobius"/>
    </source>
</evidence>
<keyword evidence="1" id="KW-0812">Transmembrane</keyword>
<evidence type="ECO:0008006" key="5">
    <source>
        <dbReference type="Google" id="ProtNLM"/>
    </source>
</evidence>
<keyword evidence="1" id="KW-0472">Membrane</keyword>
<proteinExistence type="predicted"/>
<name>A0A1H3DXX7_9FLAO</name>
<gene>
    <name evidence="3" type="ORF">SAMN05444411_10888</name>
</gene>
<accession>A0A1H3DXX7</accession>
<evidence type="ECO:0000256" key="2">
    <source>
        <dbReference type="SAM" id="SignalP"/>
    </source>
</evidence>
<feature type="signal peptide" evidence="2">
    <location>
        <begin position="1"/>
        <end position="24"/>
    </location>
</feature>
<dbReference type="AlphaFoldDB" id="A0A1H3DXX7"/>
<dbReference type="EMBL" id="FNNJ01000008">
    <property type="protein sequence ID" value="SDX70499.1"/>
    <property type="molecule type" value="Genomic_DNA"/>
</dbReference>
<keyword evidence="1" id="KW-1133">Transmembrane helix</keyword>
<dbReference type="RefSeq" id="WP_139170970.1">
    <property type="nucleotide sequence ID" value="NZ_FNNJ01000008.1"/>
</dbReference>